<reference evidence="1" key="1">
    <citation type="submission" date="2018-05" db="EMBL/GenBank/DDBJ databases">
        <authorList>
            <person name="Lanie J.A."/>
            <person name="Ng W.-L."/>
            <person name="Kazmierczak K.M."/>
            <person name="Andrzejewski T.M."/>
            <person name="Davidsen T.M."/>
            <person name="Wayne K.J."/>
            <person name="Tettelin H."/>
            <person name="Glass J.I."/>
            <person name="Rusch D."/>
            <person name="Podicherti R."/>
            <person name="Tsui H.-C.T."/>
            <person name="Winkler M.E."/>
        </authorList>
    </citation>
    <scope>NUCLEOTIDE SEQUENCE</scope>
</reference>
<protein>
    <submittedName>
        <fullName evidence="1">Uncharacterized protein</fullName>
    </submittedName>
</protein>
<dbReference type="EMBL" id="UINC01000720">
    <property type="protein sequence ID" value="SUZ60117.1"/>
    <property type="molecule type" value="Genomic_DNA"/>
</dbReference>
<gene>
    <name evidence="1" type="ORF">METZ01_LOCUS12971</name>
</gene>
<sequence>VNSSKSRRSTCTFTGSGVIGRPCLASVYARRPSIFFAENGGGVCENEPVNLLRTFSTLWRSTDRPVRDSKPMITLEVDG</sequence>
<feature type="non-terminal residue" evidence="1">
    <location>
        <position position="1"/>
    </location>
</feature>
<name>A0A381P0P2_9ZZZZ</name>
<evidence type="ECO:0000313" key="1">
    <source>
        <dbReference type="EMBL" id="SUZ60117.1"/>
    </source>
</evidence>
<organism evidence="1">
    <name type="scientific">marine metagenome</name>
    <dbReference type="NCBI Taxonomy" id="408172"/>
    <lineage>
        <taxon>unclassified sequences</taxon>
        <taxon>metagenomes</taxon>
        <taxon>ecological metagenomes</taxon>
    </lineage>
</organism>
<proteinExistence type="predicted"/>
<dbReference type="AlphaFoldDB" id="A0A381P0P2"/>
<accession>A0A381P0P2</accession>